<dbReference type="Proteomes" id="UP000187059">
    <property type="component" value="Chromosome"/>
</dbReference>
<evidence type="ECO:0000256" key="3">
    <source>
        <dbReference type="ARBA" id="ARBA00022958"/>
    </source>
</evidence>
<dbReference type="Pfam" id="PF02254">
    <property type="entry name" value="TrkA_N"/>
    <property type="match status" value="1"/>
</dbReference>
<dbReference type="GO" id="GO:0015079">
    <property type="term" value="F:potassium ion transmembrane transporter activity"/>
    <property type="evidence" value="ECO:0007669"/>
    <property type="project" value="InterPro"/>
</dbReference>
<dbReference type="GO" id="GO:0005886">
    <property type="term" value="C:plasma membrane"/>
    <property type="evidence" value="ECO:0007669"/>
    <property type="project" value="InterPro"/>
</dbReference>
<evidence type="ECO:0000256" key="1">
    <source>
        <dbReference type="ARBA" id="ARBA00022448"/>
    </source>
</evidence>
<dbReference type="InterPro" id="IPR050721">
    <property type="entry name" value="Trk_Ktr_HKT_K-transport"/>
</dbReference>
<dbReference type="SUPFAM" id="SSF51735">
    <property type="entry name" value="NAD(P)-binding Rossmann-fold domains"/>
    <property type="match status" value="1"/>
</dbReference>
<proteinExistence type="predicted"/>
<evidence type="ECO:0000313" key="6">
    <source>
        <dbReference type="EMBL" id="APZ52692.1"/>
    </source>
</evidence>
<dbReference type="PANTHER" id="PTHR43833">
    <property type="entry name" value="POTASSIUM CHANNEL PROTEIN 2-RELATED-RELATED"/>
    <property type="match status" value="1"/>
</dbReference>
<dbReference type="InterPro" id="IPR003148">
    <property type="entry name" value="RCK_N"/>
</dbReference>
<accession>A0A1P8UTH9</accession>
<keyword evidence="1" id="KW-0813">Transport</keyword>
<evidence type="ECO:0000256" key="2">
    <source>
        <dbReference type="ARBA" id="ARBA00022538"/>
    </source>
</evidence>
<name>A0A1P8UTH9_9RHOB</name>
<dbReference type="EMBL" id="CP015093">
    <property type="protein sequence ID" value="APZ52692.1"/>
    <property type="molecule type" value="Genomic_DNA"/>
</dbReference>
<dbReference type="PANTHER" id="PTHR43833:SF5">
    <property type="entry name" value="TRK SYSTEM POTASSIUM UPTAKE PROTEIN TRKA"/>
    <property type="match status" value="1"/>
</dbReference>
<organism evidence="6 7">
    <name type="scientific">Salipiger abyssi</name>
    <dbReference type="NCBI Taxonomy" id="1250539"/>
    <lineage>
        <taxon>Bacteria</taxon>
        <taxon>Pseudomonadati</taxon>
        <taxon>Pseudomonadota</taxon>
        <taxon>Alphaproteobacteria</taxon>
        <taxon>Rhodobacterales</taxon>
        <taxon>Roseobacteraceae</taxon>
        <taxon>Salipiger</taxon>
    </lineage>
</organism>
<keyword evidence="4" id="KW-0406">Ion transport</keyword>
<protein>
    <submittedName>
        <fullName evidence="6">Trk system potassium uptake protein TrkA</fullName>
    </submittedName>
</protein>
<dbReference type="InterPro" id="IPR006036">
    <property type="entry name" value="K_uptake_TrkA"/>
</dbReference>
<dbReference type="InterPro" id="IPR036291">
    <property type="entry name" value="NAD(P)-bd_dom_sf"/>
</dbReference>
<dbReference type="SUPFAM" id="SSF116726">
    <property type="entry name" value="TrkA C-terminal domain-like"/>
    <property type="match status" value="1"/>
</dbReference>
<gene>
    <name evidence="6" type="ORF">Ga0080574_TMP2358</name>
</gene>
<dbReference type="InterPro" id="IPR036721">
    <property type="entry name" value="RCK_C_sf"/>
</dbReference>
<dbReference type="KEGG" id="paby:Ga0080574_TMP2358"/>
<evidence type="ECO:0000313" key="7">
    <source>
        <dbReference type="Proteomes" id="UP000187059"/>
    </source>
</evidence>
<keyword evidence="7" id="KW-1185">Reference proteome</keyword>
<evidence type="ECO:0000259" key="5">
    <source>
        <dbReference type="PROSITE" id="PS51201"/>
    </source>
</evidence>
<reference evidence="6 7" key="1">
    <citation type="submission" date="2016-04" db="EMBL/GenBank/DDBJ databases">
        <title>Deep-sea bacteria in the southern Pacific.</title>
        <authorList>
            <person name="Tang K."/>
        </authorList>
    </citation>
    <scope>NUCLEOTIDE SEQUENCE [LARGE SCALE GENOMIC DNA]</scope>
    <source>
        <strain evidence="6 7">JLT2014</strain>
    </source>
</reference>
<dbReference type="PROSITE" id="PS51201">
    <property type="entry name" value="RCK_N"/>
    <property type="match status" value="1"/>
</dbReference>
<feature type="domain" description="RCK N-terminal" evidence="5">
    <location>
        <begin position="1"/>
        <end position="117"/>
    </location>
</feature>
<dbReference type="Gene3D" id="3.40.50.720">
    <property type="entry name" value="NAD(P)-binding Rossmann-like Domain"/>
    <property type="match status" value="1"/>
</dbReference>
<sequence length="228" mass="24546">MRVVIVGASRFGTSTAQELLENGHEVVLVDENPERLKAAREYLDCGMVEGDGSLPTVQRDAFGDHADALVLLTNMDDVNILSAVVGRSVGFPRVVPQIVRPELVSVCEELGLTDLITPHATVARSIVRVVEGGAEAALDLRHYKGVQVLGYKIGNRCHGWTASDFELPEQARIIGLARGKDEADFVFDIEELREGDKLILVASPKAHAKLDAIFAEPDLPGDEANGAA</sequence>
<evidence type="ECO:0000256" key="4">
    <source>
        <dbReference type="ARBA" id="ARBA00023065"/>
    </source>
</evidence>
<dbReference type="OrthoDB" id="7375203at2"/>
<keyword evidence="2" id="KW-0633">Potassium transport</keyword>
<dbReference type="PRINTS" id="PR00335">
    <property type="entry name" value="KUPTAKETRKA"/>
</dbReference>
<dbReference type="AlphaFoldDB" id="A0A1P8UTH9"/>
<dbReference type="RefSeq" id="WP_076699263.1">
    <property type="nucleotide sequence ID" value="NZ_CP015093.1"/>
</dbReference>
<keyword evidence="3" id="KW-0630">Potassium</keyword>
<dbReference type="STRING" id="1250539.Ga0080574_TMP2358"/>